<gene>
    <name evidence="2" type="ORF">HNAJ_LOCUS9049</name>
</gene>
<organism evidence="2 3">
    <name type="scientific">Rodentolepis nana</name>
    <name type="common">Dwarf tapeworm</name>
    <name type="synonym">Hymenolepis nana</name>
    <dbReference type="NCBI Taxonomy" id="102285"/>
    <lineage>
        <taxon>Eukaryota</taxon>
        <taxon>Metazoa</taxon>
        <taxon>Spiralia</taxon>
        <taxon>Lophotrochozoa</taxon>
        <taxon>Platyhelminthes</taxon>
        <taxon>Cestoda</taxon>
        <taxon>Eucestoda</taxon>
        <taxon>Cyclophyllidea</taxon>
        <taxon>Hymenolepididae</taxon>
        <taxon>Rodentolepis</taxon>
    </lineage>
</organism>
<dbReference type="Gene3D" id="1.10.418.10">
    <property type="entry name" value="Calponin-like domain"/>
    <property type="match status" value="1"/>
</dbReference>
<evidence type="ECO:0000313" key="2">
    <source>
        <dbReference type="EMBL" id="VDO05322.1"/>
    </source>
</evidence>
<dbReference type="InterPro" id="IPR056343">
    <property type="entry name" value="CFAP47_dom"/>
</dbReference>
<dbReference type="PANTHER" id="PTHR45912">
    <property type="entry name" value="CILIA- AND FLAGELLA-ASSOCIATED PROTEIN 47"/>
    <property type="match status" value="1"/>
</dbReference>
<dbReference type="SUPFAM" id="SSF47576">
    <property type="entry name" value="Calponin-homology domain, CH-domain"/>
    <property type="match status" value="1"/>
</dbReference>
<evidence type="ECO:0000313" key="3">
    <source>
        <dbReference type="Proteomes" id="UP000278807"/>
    </source>
</evidence>
<dbReference type="InterPro" id="IPR013783">
    <property type="entry name" value="Ig-like_fold"/>
</dbReference>
<dbReference type="InterPro" id="IPR036872">
    <property type="entry name" value="CH_dom_sf"/>
</dbReference>
<dbReference type="PANTHER" id="PTHR45912:SF3">
    <property type="entry name" value="CILIA- AND FLAGELLA-ASSOCIATED PROTEIN 47"/>
    <property type="match status" value="1"/>
</dbReference>
<dbReference type="SMART" id="SM00033">
    <property type="entry name" value="CH"/>
    <property type="match status" value="1"/>
</dbReference>
<protein>
    <recommendedName>
        <fullName evidence="1">Calponin-homology (CH) domain-containing protein</fullName>
    </recommendedName>
</protein>
<dbReference type="Pfam" id="PF24529">
    <property type="entry name" value="CFAP47"/>
    <property type="match status" value="1"/>
</dbReference>
<dbReference type="Proteomes" id="UP000278807">
    <property type="component" value="Unassembled WGS sequence"/>
</dbReference>
<dbReference type="Gene3D" id="2.60.40.10">
    <property type="entry name" value="Immunoglobulins"/>
    <property type="match status" value="1"/>
</dbReference>
<feature type="domain" description="Calponin-homology (CH)" evidence="1">
    <location>
        <begin position="212"/>
        <end position="340"/>
    </location>
</feature>
<dbReference type="AlphaFoldDB" id="A0A3P7VIZ3"/>
<dbReference type="Pfam" id="PF00307">
    <property type="entry name" value="CH"/>
    <property type="match status" value="1"/>
</dbReference>
<accession>A0A3P7VIZ3</accession>
<keyword evidence="3" id="KW-1185">Reference proteome</keyword>
<dbReference type="OrthoDB" id="6288461at2759"/>
<dbReference type="PROSITE" id="PS50021">
    <property type="entry name" value="CH"/>
    <property type="match status" value="1"/>
</dbReference>
<dbReference type="InterPro" id="IPR001715">
    <property type="entry name" value="CH_dom"/>
</dbReference>
<dbReference type="GO" id="GO:0060271">
    <property type="term" value="P:cilium assembly"/>
    <property type="evidence" value="ECO:0007669"/>
    <property type="project" value="TreeGrafter"/>
</dbReference>
<reference evidence="2 3" key="1">
    <citation type="submission" date="2018-11" db="EMBL/GenBank/DDBJ databases">
        <authorList>
            <consortium name="Pathogen Informatics"/>
        </authorList>
    </citation>
    <scope>NUCLEOTIDE SEQUENCE [LARGE SCALE GENOMIC DNA]</scope>
</reference>
<evidence type="ECO:0000259" key="1">
    <source>
        <dbReference type="PROSITE" id="PS50021"/>
    </source>
</evidence>
<proteinExistence type="predicted"/>
<name>A0A3P7VIZ3_RODNA</name>
<sequence>MSFIHFNHLADKDSNGIKSLLDYHQRSDVQHLVIIENWCLSLQDAKLKAGVHRKEKVEHSLGILVECLAHLAGIWNLPGIPRSIALPIENTTFSIGLIYNHLAALICFAESQGGCVGHVLPEFLMAYEDYKEWIQCGRPGGLEGDFKLNMPNESISETKVITPVIFSPSDHGETVYRFPAATPMDKITFERVSKVAWTSLFLQLLKALVVGQGAEARLLQWVNKSVKSSWTRLCEVNKQTEKPMQYALHPPKVTNFGEDFASGLALVTVIANYAPFLIDELFLQLNLNPQSQEHKFHNAVQIVKSFRILQVDVSITAEEICNPNEVQMILVLSNLYRTLPDYQIQSEIKLTGKLNAYVLEYLTLSNPTNRKLTYSCFYVGKDAKSFYFNKESNKKQTYEMELLANGRSTLEIGYLVQKACETEAWLIMVSKMDAQATKGLRMTFRLIGRAAEIHSEEVFTFKTFCYQPVVKVLQICNPFKNEGVFSVRVMESSPCSNRLRGFTCHTKEAKFSQSSQTSLEVAFHPFSVDNYSGRLIFSKENRDEFSVELQGHSRYPNLEDLPNIETYRLALPIENDRHLTLQLPLKNNLRCEAIKWVANYCISSVESGKEDAIESRSEVASKFLMLNQFEQLSFRKRIRFDVRCDSEQFRAPSYIDVDFKKEEGTYS</sequence>
<dbReference type="EMBL" id="UZAE01012476">
    <property type="protein sequence ID" value="VDO05322.1"/>
    <property type="molecule type" value="Genomic_DNA"/>
</dbReference>
<dbReference type="GO" id="GO:0005929">
    <property type="term" value="C:cilium"/>
    <property type="evidence" value="ECO:0007669"/>
    <property type="project" value="TreeGrafter"/>
</dbReference>